<dbReference type="Pfam" id="PF00300">
    <property type="entry name" value="His_Phos_1"/>
    <property type="match status" value="1"/>
</dbReference>
<name>A0A167DXN7_9GAMM</name>
<dbReference type="InterPro" id="IPR013078">
    <property type="entry name" value="His_Pase_superF_clade-1"/>
</dbReference>
<organism evidence="1 2">
    <name type="scientific">Pseudoalteromonas luteoviolacea H33</name>
    <dbReference type="NCBI Taxonomy" id="1365251"/>
    <lineage>
        <taxon>Bacteria</taxon>
        <taxon>Pseudomonadati</taxon>
        <taxon>Pseudomonadota</taxon>
        <taxon>Gammaproteobacteria</taxon>
        <taxon>Alteromonadales</taxon>
        <taxon>Pseudoalteromonadaceae</taxon>
        <taxon>Pseudoalteromonas</taxon>
    </lineage>
</organism>
<dbReference type="InterPro" id="IPR050275">
    <property type="entry name" value="PGM_Phosphatase"/>
</dbReference>
<dbReference type="GO" id="GO:0005737">
    <property type="term" value="C:cytoplasm"/>
    <property type="evidence" value="ECO:0007669"/>
    <property type="project" value="TreeGrafter"/>
</dbReference>
<dbReference type="PATRIC" id="fig|1365251.3.peg.2946"/>
<comment type="caution">
    <text evidence="1">The sequence shown here is derived from an EMBL/GenBank/DDBJ whole genome shotgun (WGS) entry which is preliminary data.</text>
</comment>
<gene>
    <name evidence="1" type="ORF">N476_18210</name>
</gene>
<dbReference type="Proteomes" id="UP000076503">
    <property type="component" value="Unassembled WGS sequence"/>
</dbReference>
<dbReference type="EMBL" id="AUXZ01000080">
    <property type="protein sequence ID" value="KZN49726.1"/>
    <property type="molecule type" value="Genomic_DNA"/>
</dbReference>
<dbReference type="Gene3D" id="3.40.50.1240">
    <property type="entry name" value="Phosphoglycerate mutase-like"/>
    <property type="match status" value="1"/>
</dbReference>
<dbReference type="PANTHER" id="PTHR48100">
    <property type="entry name" value="BROAD-SPECIFICITY PHOSPHATASE YOR283W-RELATED"/>
    <property type="match status" value="1"/>
</dbReference>
<sequence length="158" mass="17527">MKTLRLVRHAKSSWKDSSLDDFDRPLKPKGIARAGKLAATLGPLPDTQIVTSPAKRAIDTAKILHRGFAPKNDLLRCDALYTFDPESLIDAIMQCDECFNDICIVAHNPAITAVVNLLGAPNLNNVVTCGYVELSLNAYSWEQATTKKMNYIRHLFLD</sequence>
<dbReference type="OrthoDB" id="9810154at2"/>
<accession>A0A167DXN7</accession>
<dbReference type="InterPro" id="IPR029033">
    <property type="entry name" value="His_PPase_superfam"/>
</dbReference>
<protein>
    <recommendedName>
        <fullName evidence="3">Phosphohistidine phosphatase</fullName>
    </recommendedName>
</protein>
<evidence type="ECO:0000313" key="2">
    <source>
        <dbReference type="Proteomes" id="UP000076503"/>
    </source>
</evidence>
<dbReference type="SMART" id="SM00855">
    <property type="entry name" value="PGAM"/>
    <property type="match status" value="1"/>
</dbReference>
<dbReference type="CDD" id="cd07067">
    <property type="entry name" value="HP_PGM_like"/>
    <property type="match status" value="1"/>
</dbReference>
<reference evidence="1 2" key="1">
    <citation type="submission" date="2013-07" db="EMBL/GenBank/DDBJ databases">
        <title>Comparative Genomic and Metabolomic Analysis of Twelve Strains of Pseudoalteromonas luteoviolacea.</title>
        <authorList>
            <person name="Vynne N.G."/>
            <person name="Mansson M."/>
            <person name="Gram L."/>
        </authorList>
    </citation>
    <scope>NUCLEOTIDE SEQUENCE [LARGE SCALE GENOMIC DNA]</scope>
    <source>
        <strain evidence="1 2">H33</strain>
    </source>
</reference>
<dbReference type="RefSeq" id="WP_063362345.1">
    <property type="nucleotide sequence ID" value="NZ_AUXZ01000080.1"/>
</dbReference>
<dbReference type="PANTHER" id="PTHR48100:SF1">
    <property type="entry name" value="HISTIDINE PHOSPHATASE FAMILY PROTEIN-RELATED"/>
    <property type="match status" value="1"/>
</dbReference>
<dbReference type="SUPFAM" id="SSF53254">
    <property type="entry name" value="Phosphoglycerate mutase-like"/>
    <property type="match status" value="1"/>
</dbReference>
<proteinExistence type="predicted"/>
<dbReference type="GO" id="GO:0016791">
    <property type="term" value="F:phosphatase activity"/>
    <property type="evidence" value="ECO:0007669"/>
    <property type="project" value="TreeGrafter"/>
</dbReference>
<evidence type="ECO:0000313" key="1">
    <source>
        <dbReference type="EMBL" id="KZN49726.1"/>
    </source>
</evidence>
<dbReference type="AlphaFoldDB" id="A0A167DXN7"/>
<evidence type="ECO:0008006" key="3">
    <source>
        <dbReference type="Google" id="ProtNLM"/>
    </source>
</evidence>